<proteinExistence type="predicted"/>
<protein>
    <submittedName>
        <fullName evidence="2">Uncharacterized protein</fullName>
    </submittedName>
</protein>
<accession>A0AAD8GVU7</accession>
<evidence type="ECO:0000256" key="1">
    <source>
        <dbReference type="SAM" id="SignalP"/>
    </source>
</evidence>
<sequence length="128" mass="14116">MYLIALLRIECLLFLVRGNITLTLLPTSNFCISFVEDDGRIQRLGTISSGSGSSSGSRDLYFWSSERSKLLGDELLEKIISWRVTVSKTHTGQEAKPDSFYQSHLSPTACSSKEVLPGNILSQVSSKV</sequence>
<comment type="caution">
    <text evidence="2">The sequence shown here is derived from an EMBL/GenBank/DDBJ whole genome shotgun (WGS) entry which is preliminary data.</text>
</comment>
<gene>
    <name evidence="2" type="ORF">POM88_048440</name>
</gene>
<evidence type="ECO:0000313" key="2">
    <source>
        <dbReference type="EMBL" id="KAK1355184.1"/>
    </source>
</evidence>
<dbReference type="PANTHER" id="PTHR36741">
    <property type="entry name" value="OS07G0100500 PROTEIN"/>
    <property type="match status" value="1"/>
</dbReference>
<dbReference type="EMBL" id="JAUIZM010000011">
    <property type="protein sequence ID" value="KAK1355184.1"/>
    <property type="molecule type" value="Genomic_DNA"/>
</dbReference>
<keyword evidence="1" id="KW-0732">Signal</keyword>
<feature type="signal peptide" evidence="1">
    <location>
        <begin position="1"/>
        <end position="18"/>
    </location>
</feature>
<dbReference type="Proteomes" id="UP001237642">
    <property type="component" value="Unassembled WGS sequence"/>
</dbReference>
<keyword evidence="3" id="KW-1185">Reference proteome</keyword>
<organism evidence="2 3">
    <name type="scientific">Heracleum sosnowskyi</name>
    <dbReference type="NCBI Taxonomy" id="360622"/>
    <lineage>
        <taxon>Eukaryota</taxon>
        <taxon>Viridiplantae</taxon>
        <taxon>Streptophyta</taxon>
        <taxon>Embryophyta</taxon>
        <taxon>Tracheophyta</taxon>
        <taxon>Spermatophyta</taxon>
        <taxon>Magnoliopsida</taxon>
        <taxon>eudicotyledons</taxon>
        <taxon>Gunneridae</taxon>
        <taxon>Pentapetalae</taxon>
        <taxon>asterids</taxon>
        <taxon>campanulids</taxon>
        <taxon>Apiales</taxon>
        <taxon>Apiaceae</taxon>
        <taxon>Apioideae</taxon>
        <taxon>apioid superclade</taxon>
        <taxon>Tordylieae</taxon>
        <taxon>Tordyliinae</taxon>
        <taxon>Heracleum</taxon>
    </lineage>
</organism>
<feature type="chain" id="PRO_5042152638" evidence="1">
    <location>
        <begin position="19"/>
        <end position="128"/>
    </location>
</feature>
<reference evidence="2" key="1">
    <citation type="submission" date="2023-02" db="EMBL/GenBank/DDBJ databases">
        <title>Genome of toxic invasive species Heracleum sosnowskyi carries increased number of genes despite the absence of recent whole-genome duplications.</title>
        <authorList>
            <person name="Schelkunov M."/>
            <person name="Shtratnikova V."/>
            <person name="Makarenko M."/>
            <person name="Klepikova A."/>
            <person name="Omelchenko D."/>
            <person name="Novikova G."/>
            <person name="Obukhova E."/>
            <person name="Bogdanov V."/>
            <person name="Penin A."/>
            <person name="Logacheva M."/>
        </authorList>
    </citation>
    <scope>NUCLEOTIDE SEQUENCE</scope>
    <source>
        <strain evidence="2">Hsosn_3</strain>
        <tissue evidence="2">Leaf</tissue>
    </source>
</reference>
<dbReference type="AlphaFoldDB" id="A0AAD8GVU7"/>
<dbReference type="PANTHER" id="PTHR36741:SF1">
    <property type="entry name" value="OS07G0100500 PROTEIN"/>
    <property type="match status" value="1"/>
</dbReference>
<evidence type="ECO:0000313" key="3">
    <source>
        <dbReference type="Proteomes" id="UP001237642"/>
    </source>
</evidence>
<reference evidence="2" key="2">
    <citation type="submission" date="2023-05" db="EMBL/GenBank/DDBJ databases">
        <authorList>
            <person name="Schelkunov M.I."/>
        </authorList>
    </citation>
    <scope>NUCLEOTIDE SEQUENCE</scope>
    <source>
        <strain evidence="2">Hsosn_3</strain>
        <tissue evidence="2">Leaf</tissue>
    </source>
</reference>
<name>A0AAD8GVU7_9APIA</name>